<dbReference type="InterPro" id="IPR036058">
    <property type="entry name" value="Kazal_dom_sf"/>
</dbReference>
<evidence type="ECO:0000256" key="4">
    <source>
        <dbReference type="ARBA" id="ARBA00022729"/>
    </source>
</evidence>
<keyword evidence="2" id="KW-1003">Cell membrane</keyword>
<feature type="domain" description="Fibrinogen C-terminal" evidence="14">
    <location>
        <begin position="664"/>
        <end position="718"/>
    </location>
</feature>
<dbReference type="InterPro" id="IPR013098">
    <property type="entry name" value="Ig_I-set"/>
</dbReference>
<evidence type="ECO:0000256" key="5">
    <source>
        <dbReference type="ARBA" id="ARBA00022737"/>
    </source>
</evidence>
<dbReference type="PROSITE" id="PS01187">
    <property type="entry name" value="EGF_CA"/>
    <property type="match status" value="1"/>
</dbReference>
<dbReference type="CDD" id="cd00096">
    <property type="entry name" value="Ig"/>
    <property type="match status" value="1"/>
</dbReference>
<keyword evidence="4" id="KW-0732">Signal</keyword>
<feature type="region of interest" description="Disordered" evidence="11">
    <location>
        <begin position="425"/>
        <end position="509"/>
    </location>
</feature>
<dbReference type="FunFam" id="2.10.25.10:FF:000038">
    <property type="entry name" value="Fibrillin 2"/>
    <property type="match status" value="1"/>
</dbReference>
<dbReference type="CDD" id="cd00054">
    <property type="entry name" value="EGF_CA"/>
    <property type="match status" value="1"/>
</dbReference>
<dbReference type="InterPro" id="IPR036056">
    <property type="entry name" value="Fibrinogen-like_C"/>
</dbReference>
<feature type="domain" description="Ig-like" evidence="13">
    <location>
        <begin position="1011"/>
        <end position="1081"/>
    </location>
</feature>
<feature type="domain" description="Ig-like" evidence="13">
    <location>
        <begin position="1342"/>
        <end position="1428"/>
    </location>
</feature>
<dbReference type="InterPro" id="IPR003599">
    <property type="entry name" value="Ig_sub"/>
</dbReference>
<dbReference type="InterPro" id="IPR018097">
    <property type="entry name" value="EGF_Ca-bd_CS"/>
</dbReference>
<proteinExistence type="predicted"/>
<dbReference type="SUPFAM" id="SSF48726">
    <property type="entry name" value="Immunoglobulin"/>
    <property type="match status" value="4"/>
</dbReference>
<dbReference type="Gene3D" id="2.10.25.10">
    <property type="entry name" value="Laminin"/>
    <property type="match status" value="1"/>
</dbReference>
<dbReference type="PROSITE" id="PS51406">
    <property type="entry name" value="FIBRINOGEN_C_2"/>
    <property type="match status" value="1"/>
</dbReference>
<gene>
    <name evidence="16" type="primary">Cntnap1</name>
    <name evidence="16" type="ORF">AWC38_SpisGene2937</name>
</gene>
<dbReference type="Pfam" id="PF07679">
    <property type="entry name" value="I-set"/>
    <property type="match status" value="1"/>
</dbReference>
<dbReference type="SMART" id="SM00179">
    <property type="entry name" value="EGF_CA"/>
    <property type="match status" value="1"/>
</dbReference>
<dbReference type="EMBL" id="LSMT01000025">
    <property type="protein sequence ID" value="PFX32294.1"/>
    <property type="molecule type" value="Genomic_DNA"/>
</dbReference>
<dbReference type="Gene3D" id="3.30.420.10">
    <property type="entry name" value="Ribonuclease H-like superfamily/Ribonuclease H"/>
    <property type="match status" value="1"/>
</dbReference>
<feature type="compositionally biased region" description="Polar residues" evidence="11">
    <location>
        <begin position="457"/>
        <end position="479"/>
    </location>
</feature>
<sequence>MRRKSSINEALENKSFGGKPSVFVPAKYTRATKPDDSIYVWLKNVDSGRFKMCIREFLPFHGKHHDTIVEVTLTSMRICDKDLSGTGSKHDPLSVSYVVIGDLNPCLGVHCPSFGVCKTYSAHEAHCECFKDCPSYQDPVCTANGTTYDNKCWHELNYCEGLDNNLVYPPGSCEGVVWSSQRYLQCKPCVSSQVYPDKIVHVQITVNHMNLNDSKTVHDAITSWSENVNTQNFTACAMQSGRKRKNFNPFATVNWLAYQRAPPHGMTGQITMQGCWCGTNCGDLNFPKNWLVFSKRAKRKKANGKAEAAVKSMKKLLIKTHKEGSDPLEALLEHRNTPRQDVGLSPAELMFKRKTRSLVPSFNKHPSNDPIEVRRQARKDTVKKSHDRKAQSLPELDVGQHIFFQHLEGRDWKFGEVSNILGPRTYEVKRPDGSTYRRNRVHVRPTKVNLKTRDTSPSHVPHSSNQTAPKEQTASTKSSPGEVANNSDNNASNTQNAQPNSLVVNRPRRSINPPVRFNDYIIKSPLMGFCLYMYTGITEARKEEKAVEYSIFCGPHSFCFVGFNYNATPAVLISANHSATAHGNSVPVHNGITTLIEDTNTPGFRVCVVKELYETRYDPVSVSYVVVTDLDECEKNTNDCHHLAACTNELGAYSCKCNHGYFGDGFECSLKSCSDIRHQTSVSGSYFIDPDGAGGLAPFTVYCDMSDKYGVGVTLISHGSESRALVTGYGPPGSYSRDIHYTGASLSQLASLTRVSPHCEQYIKYECNNAVIFGGIGYSWWVSPNSVRMHYWGGAASGSDKCACEMTNSCPRLNTACNCDASDNVWREDSGLLTDKSSNHDNGEGVLAPKEVKISDLVPSEVKLKTYQLIIGLTRMTAELNLSQAELSAESILGQVNASAKLSVHFAPTIILASNEVLAEGEQNVSIACSATGQPQPNITWSKAFGILPMDRAEVIDGTLNIYNVTKNDRGTYICRAENILGSAADTFHFTVFSRLRFKARPPKEMTPRAGSTVHLPCVVESDLKTTISWTKQGESSLPTRSNVLQNETLVIKNVRKLHEGSYTCRASNVLTVIETKVKINNPINVSSCSMIQKYVSTTSGNYVIDTDGEGPLAPFTAYCDMSDKNRVGVTVISHDSESRTHIKGYESAGSYSRDIHYTGASLSQLASLTRVSSHCEQFISYECRYSLFFRGSVGWWVSRDSMKMTYWGGASPGSGKCACGMTNSCPHPAHPCNCDKEDGVLREDSGLLTDKSHLPVKQLRFGDTAEEGTNVTIQCTVIGQPRPIFKWSKSVGSLPKDRVTFKNGTLKISNLTRQDGGTYICKVANILGSATDTAQLTVFSPLRFKVRPPPELTPAIRSSVRLPCMAESDLRPFITWTKDGKSSLDVDSNVLQNGTLVINNIKKLHVGWYTCRAANALTAIETKVKINNPLNITSCSAIRKYISNRSGNYVIDTDGEGPLAPFTVYCDMSDKNGVGVTVISHDSESRTHVNGYEAHGSYSRDIHYTGASLSQLASLTRVSSHCEQFIKYECHGALLLKERHSWWVSRDSRNTTYWGGASPNSGKCACGMTNSCADPSVGCNCDMNDDVWREDSGLLTEKKDLPVKQLRFGDTGLASLEEGYHTLGKLKCYGTA</sequence>
<feature type="compositionally biased region" description="Basic and acidic residues" evidence="11">
    <location>
        <begin position="371"/>
        <end position="390"/>
    </location>
</feature>
<dbReference type="GO" id="GO:0030424">
    <property type="term" value="C:axon"/>
    <property type="evidence" value="ECO:0007669"/>
    <property type="project" value="TreeGrafter"/>
</dbReference>
<dbReference type="SUPFAM" id="SSF57196">
    <property type="entry name" value="EGF/Laminin"/>
    <property type="match status" value="1"/>
</dbReference>
<evidence type="ECO:0000256" key="7">
    <source>
        <dbReference type="ARBA" id="ARBA00023157"/>
    </source>
</evidence>
<keyword evidence="6" id="KW-0472">Membrane</keyword>
<dbReference type="InterPro" id="IPR002181">
    <property type="entry name" value="Fibrinogen_a/b/g_C_dom"/>
</dbReference>
<evidence type="ECO:0000259" key="13">
    <source>
        <dbReference type="PROSITE" id="PS50835"/>
    </source>
</evidence>
<protein>
    <submittedName>
        <fullName evidence="16">Contactin-associated protein 1</fullName>
    </submittedName>
</protein>
<feature type="domain" description="Kazal-like" evidence="15">
    <location>
        <begin position="112"/>
        <end position="175"/>
    </location>
</feature>
<evidence type="ECO:0000256" key="11">
    <source>
        <dbReference type="SAM" id="MobiDB-lite"/>
    </source>
</evidence>
<accession>A0A2B4SNN6</accession>
<evidence type="ECO:0000256" key="3">
    <source>
        <dbReference type="ARBA" id="ARBA00022536"/>
    </source>
</evidence>
<evidence type="ECO:0000256" key="6">
    <source>
        <dbReference type="ARBA" id="ARBA00023136"/>
    </source>
</evidence>
<dbReference type="FunFam" id="2.60.40.10:FF:000005">
    <property type="entry name" value="Neuronal cell adhesion molecule"/>
    <property type="match status" value="1"/>
</dbReference>
<dbReference type="Gene3D" id="3.30.60.30">
    <property type="match status" value="1"/>
</dbReference>
<evidence type="ECO:0000259" key="14">
    <source>
        <dbReference type="PROSITE" id="PS51406"/>
    </source>
</evidence>
<dbReference type="InterPro" id="IPR013783">
    <property type="entry name" value="Ig-like_fold"/>
</dbReference>
<dbReference type="Gene3D" id="2.60.40.10">
    <property type="entry name" value="Immunoglobulins"/>
    <property type="match status" value="4"/>
</dbReference>
<evidence type="ECO:0000313" key="16">
    <source>
        <dbReference type="EMBL" id="PFX32294.1"/>
    </source>
</evidence>
<dbReference type="GO" id="GO:0005886">
    <property type="term" value="C:plasma membrane"/>
    <property type="evidence" value="ECO:0007669"/>
    <property type="project" value="UniProtKB-SubCell"/>
</dbReference>
<keyword evidence="3 10" id="KW-0245">EGF-like domain</keyword>
<feature type="compositionally biased region" description="Low complexity" evidence="11">
    <location>
        <begin position="484"/>
        <end position="498"/>
    </location>
</feature>
<feature type="domain" description="Ig-like" evidence="13">
    <location>
        <begin position="908"/>
        <end position="991"/>
    </location>
</feature>
<dbReference type="GO" id="GO:0007411">
    <property type="term" value="P:axon guidance"/>
    <property type="evidence" value="ECO:0007669"/>
    <property type="project" value="TreeGrafter"/>
</dbReference>
<name>A0A2B4SNN6_STYPI</name>
<dbReference type="InterPro" id="IPR000152">
    <property type="entry name" value="EGF-type_Asp/Asn_hydroxyl_site"/>
</dbReference>
<dbReference type="OrthoDB" id="6350048at2759"/>
<evidence type="ECO:0000256" key="1">
    <source>
        <dbReference type="ARBA" id="ARBA00004236"/>
    </source>
</evidence>
<evidence type="ECO:0000256" key="8">
    <source>
        <dbReference type="ARBA" id="ARBA00023180"/>
    </source>
</evidence>
<dbReference type="InterPro" id="IPR001881">
    <property type="entry name" value="EGF-like_Ca-bd_dom"/>
</dbReference>
<keyword evidence="9" id="KW-0393">Immunoglobulin domain</keyword>
<dbReference type="InterPro" id="IPR024731">
    <property type="entry name" value="NELL2-like_EGF"/>
</dbReference>
<dbReference type="Pfam" id="PF12947">
    <property type="entry name" value="EGF_3"/>
    <property type="match status" value="1"/>
</dbReference>
<dbReference type="PROSITE" id="PS50835">
    <property type="entry name" value="IG_LIKE"/>
    <property type="match status" value="4"/>
</dbReference>
<organism evidence="16 17">
    <name type="scientific">Stylophora pistillata</name>
    <name type="common">Smooth cauliflower coral</name>
    <dbReference type="NCBI Taxonomy" id="50429"/>
    <lineage>
        <taxon>Eukaryota</taxon>
        <taxon>Metazoa</taxon>
        <taxon>Cnidaria</taxon>
        <taxon>Anthozoa</taxon>
        <taxon>Hexacorallia</taxon>
        <taxon>Scleractinia</taxon>
        <taxon>Astrocoeniina</taxon>
        <taxon>Pocilloporidae</taxon>
        <taxon>Stylophora</taxon>
    </lineage>
</organism>
<evidence type="ECO:0000259" key="15">
    <source>
        <dbReference type="PROSITE" id="PS51465"/>
    </source>
</evidence>
<dbReference type="InterPro" id="IPR003598">
    <property type="entry name" value="Ig_sub2"/>
</dbReference>
<dbReference type="InterPro" id="IPR036179">
    <property type="entry name" value="Ig-like_dom_sf"/>
</dbReference>
<dbReference type="InterPro" id="IPR007110">
    <property type="entry name" value="Ig-like_dom"/>
</dbReference>
<dbReference type="Gene3D" id="2.60.120.1000">
    <property type="match status" value="3"/>
</dbReference>
<dbReference type="GO" id="GO:0003676">
    <property type="term" value="F:nucleic acid binding"/>
    <property type="evidence" value="ECO:0007669"/>
    <property type="project" value="InterPro"/>
</dbReference>
<dbReference type="Proteomes" id="UP000225706">
    <property type="component" value="Unassembled WGS sequence"/>
</dbReference>
<keyword evidence="8" id="KW-0325">Glycoprotein</keyword>
<dbReference type="GO" id="GO:0007156">
    <property type="term" value="P:homophilic cell adhesion via plasma membrane adhesion molecules"/>
    <property type="evidence" value="ECO:0007669"/>
    <property type="project" value="TreeGrafter"/>
</dbReference>
<dbReference type="GO" id="GO:0005509">
    <property type="term" value="F:calcium ion binding"/>
    <property type="evidence" value="ECO:0007669"/>
    <property type="project" value="InterPro"/>
</dbReference>
<comment type="subcellular location">
    <subcellularLocation>
        <location evidence="1">Cell membrane</location>
    </subcellularLocation>
</comment>
<keyword evidence="5" id="KW-0677">Repeat</keyword>
<feature type="domain" description="Ig-like" evidence="13">
    <location>
        <begin position="1256"/>
        <end position="1338"/>
    </location>
</feature>
<evidence type="ECO:0000256" key="9">
    <source>
        <dbReference type="ARBA" id="ARBA00023319"/>
    </source>
</evidence>
<feature type="domain" description="EGF-like" evidence="12">
    <location>
        <begin position="629"/>
        <end position="667"/>
    </location>
</feature>
<dbReference type="SUPFAM" id="SSF56496">
    <property type="entry name" value="Fibrinogen C-terminal domain-like"/>
    <property type="match status" value="3"/>
</dbReference>
<dbReference type="PANTHER" id="PTHR10075:SF100">
    <property type="entry name" value="FASCICLIN-2"/>
    <property type="match status" value="1"/>
</dbReference>
<evidence type="ECO:0000256" key="2">
    <source>
        <dbReference type="ARBA" id="ARBA00022475"/>
    </source>
</evidence>
<keyword evidence="7" id="KW-1015">Disulfide bond</keyword>
<evidence type="ECO:0000256" key="10">
    <source>
        <dbReference type="PROSITE-ProRule" id="PRU00076"/>
    </source>
</evidence>
<dbReference type="SUPFAM" id="SSF100895">
    <property type="entry name" value="Kazal-type serine protease inhibitors"/>
    <property type="match status" value="1"/>
</dbReference>
<feature type="region of interest" description="Disordered" evidence="11">
    <location>
        <begin position="356"/>
        <end position="393"/>
    </location>
</feature>
<dbReference type="PROSITE" id="PS50026">
    <property type="entry name" value="EGF_3"/>
    <property type="match status" value="1"/>
</dbReference>
<evidence type="ECO:0000313" key="17">
    <source>
        <dbReference type="Proteomes" id="UP000225706"/>
    </source>
</evidence>
<dbReference type="GO" id="GO:0070593">
    <property type="term" value="P:dendrite self-avoidance"/>
    <property type="evidence" value="ECO:0007669"/>
    <property type="project" value="TreeGrafter"/>
</dbReference>
<dbReference type="InterPro" id="IPR036397">
    <property type="entry name" value="RNaseH_sf"/>
</dbReference>
<dbReference type="Pfam" id="PF13927">
    <property type="entry name" value="Ig_3"/>
    <property type="match status" value="3"/>
</dbReference>
<dbReference type="SMART" id="SM00409">
    <property type="entry name" value="IG"/>
    <property type="match status" value="4"/>
</dbReference>
<comment type="caution">
    <text evidence="10">Lacks conserved residue(s) required for the propagation of feature annotation.</text>
</comment>
<dbReference type="InterPro" id="IPR000742">
    <property type="entry name" value="EGF"/>
</dbReference>
<dbReference type="NCBIfam" id="NF040941">
    <property type="entry name" value="GGGWT_bact"/>
    <property type="match status" value="3"/>
</dbReference>
<reference evidence="17" key="1">
    <citation type="journal article" date="2017" name="bioRxiv">
        <title>Comparative analysis of the genomes of Stylophora pistillata and Acropora digitifera provides evidence for extensive differences between species of corals.</title>
        <authorList>
            <person name="Voolstra C.R."/>
            <person name="Li Y."/>
            <person name="Liew Y.J."/>
            <person name="Baumgarten S."/>
            <person name="Zoccola D."/>
            <person name="Flot J.-F."/>
            <person name="Tambutte S."/>
            <person name="Allemand D."/>
            <person name="Aranda M."/>
        </authorList>
    </citation>
    <scope>NUCLEOTIDE SEQUENCE [LARGE SCALE GENOMIC DNA]</scope>
</reference>
<dbReference type="PROSITE" id="PS51465">
    <property type="entry name" value="KAZAL_2"/>
    <property type="match status" value="1"/>
</dbReference>
<keyword evidence="17" id="KW-1185">Reference proteome</keyword>
<dbReference type="InterPro" id="IPR002350">
    <property type="entry name" value="Kazal_dom"/>
</dbReference>
<dbReference type="SMART" id="SM00408">
    <property type="entry name" value="IGc2"/>
    <property type="match status" value="4"/>
</dbReference>
<dbReference type="PROSITE" id="PS00010">
    <property type="entry name" value="ASX_HYDROXYL"/>
    <property type="match status" value="1"/>
</dbReference>
<comment type="caution">
    <text evidence="16">The sequence shown here is derived from an EMBL/GenBank/DDBJ whole genome shotgun (WGS) entry which is preliminary data.</text>
</comment>
<evidence type="ECO:0000259" key="12">
    <source>
        <dbReference type="PROSITE" id="PS50026"/>
    </source>
</evidence>
<dbReference type="GO" id="GO:0098632">
    <property type="term" value="F:cell-cell adhesion mediator activity"/>
    <property type="evidence" value="ECO:0007669"/>
    <property type="project" value="TreeGrafter"/>
</dbReference>
<dbReference type="PANTHER" id="PTHR10075">
    <property type="entry name" value="BASIGIN RELATED"/>
    <property type="match status" value="1"/>
</dbReference>